<feature type="region of interest" description="Disordered" evidence="1">
    <location>
        <begin position="66"/>
        <end position="88"/>
    </location>
</feature>
<dbReference type="InterPro" id="IPR002938">
    <property type="entry name" value="FAD-bd"/>
</dbReference>
<evidence type="ECO:0000256" key="1">
    <source>
        <dbReference type="SAM" id="MobiDB-lite"/>
    </source>
</evidence>
<proteinExistence type="predicted"/>
<dbReference type="PANTHER" id="PTHR42685">
    <property type="entry name" value="GERANYLGERANYL DIPHOSPHATE REDUCTASE"/>
    <property type="match status" value="1"/>
</dbReference>
<sequence length="726" mass="75380">MARAGGGCAGGPARRAGQGRADRLRRAPHGAHALIREADVLVVGAGPAGAAAALELTRSGLRPLIADSRLPDPQHGGPRLVEPRRGGPGGHDVLLNQATLRTLSAMGLAGRLRLRPVESIELRLGPHDTTAQLPPTHRFPGATASVCDRDDLDGALLAAVTRSAATCLKGTVGAIIRDEAGRQLATVHRDDGPPVTVSARHVIVASGSPPSGNGLVCTRRIAGTGLGARFVLHLPAPRTADPAEIPVCLWVAPGAEEGILTIGAARVGPADPTDLLDLAVTTLRAAHPELTMASPCGPPVTGPLNSSFTPGNAVAEGRLLTGDAAGLVNPFTGEGVSYALQSGLIAAQAVAEHQDDPHAAGRAYKRRLSSAFVGYFETARHAARRYHLGWRVLVSTAGSTRPVFAKARRAVLLPEGLSGLTAAELMPMDAADVATLTPFLLACDEVAVSTVRKQWPFIARLLIAGEQGPHRRLRPAAPFLGALLSAGKLPDITRATLAAAIELATLGALSFLGPMPPEPERGRTVDWSLTAGVLAGDFLLAQATRLVAASAPDVAWSFADWLGELAVLRARRAHPGHDAAAGAVFASLLEFPARIGGRLGGAPPSVIEALREYGEQCGHAFMHAEDALALRGERTRMDLDLRSMLDGRLSAIPDLLGEDAASAALDGDPLLLGEALTATLKAGFAARNAAETALDRVPHPRSARILRAFLRAVTQPMGFPPQSRSA</sequence>
<reference evidence="3 4" key="1">
    <citation type="submission" date="2019-10" db="EMBL/GenBank/DDBJ databases">
        <title>Nonomuraea sp. nov., isolated from Phyllanthus amarus.</title>
        <authorList>
            <person name="Klykleung N."/>
            <person name="Tanasupawat S."/>
        </authorList>
    </citation>
    <scope>NUCLEOTIDE SEQUENCE [LARGE SCALE GENOMIC DNA]</scope>
    <source>
        <strain evidence="3 4">PA1-10</strain>
    </source>
</reference>
<dbReference type="InterPro" id="IPR050407">
    <property type="entry name" value="Geranylgeranyl_reductase"/>
</dbReference>
<dbReference type="Pfam" id="PF01494">
    <property type="entry name" value="FAD_binding_3"/>
    <property type="match status" value="1"/>
</dbReference>
<dbReference type="PRINTS" id="PR00420">
    <property type="entry name" value="RNGMNOXGNASE"/>
</dbReference>
<evidence type="ECO:0000259" key="2">
    <source>
        <dbReference type="Pfam" id="PF01494"/>
    </source>
</evidence>
<comment type="caution">
    <text evidence="3">The sequence shown here is derived from an EMBL/GenBank/DDBJ whole genome shotgun (WGS) entry which is preliminary data.</text>
</comment>
<dbReference type="Gene3D" id="3.50.50.60">
    <property type="entry name" value="FAD/NAD(P)-binding domain"/>
    <property type="match status" value="1"/>
</dbReference>
<organism evidence="3 4">
    <name type="scientific">Nonomuraea phyllanthi</name>
    <dbReference type="NCBI Taxonomy" id="2219224"/>
    <lineage>
        <taxon>Bacteria</taxon>
        <taxon>Bacillati</taxon>
        <taxon>Actinomycetota</taxon>
        <taxon>Actinomycetes</taxon>
        <taxon>Streptosporangiales</taxon>
        <taxon>Streptosporangiaceae</taxon>
        <taxon>Nonomuraea</taxon>
    </lineage>
</organism>
<dbReference type="SUPFAM" id="SSF48576">
    <property type="entry name" value="Terpenoid synthases"/>
    <property type="match status" value="1"/>
</dbReference>
<dbReference type="PANTHER" id="PTHR42685:SF22">
    <property type="entry name" value="CONDITIONED MEDIUM FACTOR RECEPTOR 1"/>
    <property type="match status" value="1"/>
</dbReference>
<accession>A0A5C4W484</accession>
<protein>
    <recommendedName>
        <fullName evidence="2">FAD-binding domain-containing protein</fullName>
    </recommendedName>
</protein>
<dbReference type="EMBL" id="VDLX02000011">
    <property type="protein sequence ID" value="KAB8191748.1"/>
    <property type="molecule type" value="Genomic_DNA"/>
</dbReference>
<feature type="domain" description="FAD-binding" evidence="2">
    <location>
        <begin position="37"/>
        <end position="207"/>
    </location>
</feature>
<dbReference type="AlphaFoldDB" id="A0A5C4W484"/>
<dbReference type="Proteomes" id="UP000312512">
    <property type="component" value="Unassembled WGS sequence"/>
</dbReference>
<evidence type="ECO:0000313" key="4">
    <source>
        <dbReference type="Proteomes" id="UP000312512"/>
    </source>
</evidence>
<dbReference type="Gene3D" id="1.10.600.10">
    <property type="entry name" value="Farnesyl Diphosphate Synthase"/>
    <property type="match status" value="1"/>
</dbReference>
<feature type="compositionally biased region" description="Gly residues" evidence="1">
    <location>
        <begin position="1"/>
        <end position="10"/>
    </location>
</feature>
<dbReference type="GO" id="GO:0071949">
    <property type="term" value="F:FAD binding"/>
    <property type="evidence" value="ECO:0007669"/>
    <property type="project" value="InterPro"/>
</dbReference>
<dbReference type="SUPFAM" id="SSF51905">
    <property type="entry name" value="FAD/NAD(P)-binding domain"/>
    <property type="match status" value="1"/>
</dbReference>
<dbReference type="OrthoDB" id="3342767at2"/>
<gene>
    <name evidence="3" type="ORF">FH608_027630</name>
</gene>
<dbReference type="InterPro" id="IPR036188">
    <property type="entry name" value="FAD/NAD-bd_sf"/>
</dbReference>
<name>A0A5C4W484_9ACTN</name>
<dbReference type="InterPro" id="IPR008949">
    <property type="entry name" value="Isoprenoid_synthase_dom_sf"/>
</dbReference>
<feature type="region of interest" description="Disordered" evidence="1">
    <location>
        <begin position="1"/>
        <end position="25"/>
    </location>
</feature>
<keyword evidence="4" id="KW-1185">Reference proteome</keyword>
<evidence type="ECO:0000313" key="3">
    <source>
        <dbReference type="EMBL" id="KAB8191748.1"/>
    </source>
</evidence>